<evidence type="ECO:0000313" key="2">
    <source>
        <dbReference type="EnsemblMetazoa" id="CLYHEMP004069.5"/>
    </source>
</evidence>
<evidence type="ECO:0000256" key="1">
    <source>
        <dbReference type="SAM" id="SignalP"/>
    </source>
</evidence>
<organism evidence="2 3">
    <name type="scientific">Clytia hemisphaerica</name>
    <dbReference type="NCBI Taxonomy" id="252671"/>
    <lineage>
        <taxon>Eukaryota</taxon>
        <taxon>Metazoa</taxon>
        <taxon>Cnidaria</taxon>
        <taxon>Hydrozoa</taxon>
        <taxon>Hydroidolina</taxon>
        <taxon>Leptothecata</taxon>
        <taxon>Obeliida</taxon>
        <taxon>Clytiidae</taxon>
        <taxon>Clytia</taxon>
    </lineage>
</organism>
<protein>
    <recommendedName>
        <fullName evidence="4">Cnidarian restricted protein</fullName>
    </recommendedName>
</protein>
<accession>A0A7M5TZM7</accession>
<feature type="chain" id="PRO_5029633520" description="Cnidarian restricted protein" evidence="1">
    <location>
        <begin position="19"/>
        <end position="299"/>
    </location>
</feature>
<name>A0A7M5TZM7_9CNID</name>
<proteinExistence type="predicted"/>
<feature type="signal peptide" evidence="1">
    <location>
        <begin position="1"/>
        <end position="18"/>
    </location>
</feature>
<dbReference type="EnsemblMetazoa" id="CLYHEMT004069.5">
    <property type="protein sequence ID" value="CLYHEMP004069.5"/>
    <property type="gene ID" value="CLYHEMG004069"/>
</dbReference>
<dbReference type="RefSeq" id="XP_066923200.1">
    <property type="nucleotide sequence ID" value="XM_067067099.1"/>
</dbReference>
<sequence length="299" mass="33107">MFVHVILILYPLIITVNNFLIDNEQGYISSQDISIIKEISNVQSQMNCLHKCVRISTKVKVFYNRENICICFEEKTGNKNIVKRNGDELYGRIMSVIKAQEINPVVNGPSRIMTTSQLTTAIAQITTTAASLTITTAAQPKITTTTAQLKITTTTAQLKITTMPFEVLRSSTGASGSFSLISDTNLTTCFYTQIVDDPYVVFRLNVPVLEVIVTVIRPESVISLGSSSKEDFQIYSFANGNLDKCSNKVDVHTTTPVFNLTCSTDDVTKAFSKIKIVKEEDSRALMLCEIAVILVRSVH</sequence>
<dbReference type="GeneID" id="136810526"/>
<reference evidence="2" key="1">
    <citation type="submission" date="2021-01" db="UniProtKB">
        <authorList>
            <consortium name="EnsemblMetazoa"/>
        </authorList>
    </citation>
    <scope>IDENTIFICATION</scope>
</reference>
<keyword evidence="1" id="KW-0732">Signal</keyword>
<evidence type="ECO:0000313" key="3">
    <source>
        <dbReference type="Proteomes" id="UP000594262"/>
    </source>
</evidence>
<dbReference type="OrthoDB" id="5971274at2759"/>
<evidence type="ECO:0008006" key="4">
    <source>
        <dbReference type="Google" id="ProtNLM"/>
    </source>
</evidence>
<keyword evidence="3" id="KW-1185">Reference proteome</keyword>
<dbReference type="AlphaFoldDB" id="A0A7M5TZM7"/>
<dbReference type="Proteomes" id="UP000594262">
    <property type="component" value="Unplaced"/>
</dbReference>